<dbReference type="OrthoDB" id="1046782at2759"/>
<dbReference type="Proteomes" id="UP000029665">
    <property type="component" value="Unassembled WGS sequence"/>
</dbReference>
<evidence type="ECO:0000313" key="2">
    <source>
        <dbReference type="Proteomes" id="UP000029665"/>
    </source>
</evidence>
<dbReference type="STRING" id="5643.A0A060SJP4"/>
<reference evidence="1" key="1">
    <citation type="submission" date="2014-01" db="EMBL/GenBank/DDBJ databases">
        <title>The genome of the white-rot fungus Pycnoporus cinnabarinus: a basidiomycete model with a versatile arsenal for lignocellulosic biomass breakdown.</title>
        <authorList>
            <person name="Levasseur A."/>
            <person name="Lomascolo A."/>
            <person name="Ruiz-Duenas F.J."/>
            <person name="Uzan E."/>
            <person name="Piumi F."/>
            <person name="Kues U."/>
            <person name="Ram A.F.J."/>
            <person name="Murat C."/>
            <person name="Haon M."/>
            <person name="Benoit I."/>
            <person name="Arfi Y."/>
            <person name="Chevret D."/>
            <person name="Drula E."/>
            <person name="Kwon M.J."/>
            <person name="Gouret P."/>
            <person name="Lesage-Meessen L."/>
            <person name="Lombard V."/>
            <person name="Mariette J."/>
            <person name="Noirot C."/>
            <person name="Park J."/>
            <person name="Patyshakuliyeva A."/>
            <person name="Wieneger R.A.B."/>
            <person name="Wosten H.A.B."/>
            <person name="Martin F."/>
            <person name="Coutinho P.M."/>
            <person name="de Vries R."/>
            <person name="Martinez A.T."/>
            <person name="Klopp C."/>
            <person name="Pontarotti P."/>
            <person name="Henrissat B."/>
            <person name="Record E."/>
        </authorList>
    </citation>
    <scope>NUCLEOTIDE SEQUENCE [LARGE SCALE GENOMIC DNA]</scope>
    <source>
        <strain evidence="1">BRFM137</strain>
    </source>
</reference>
<evidence type="ECO:0000313" key="1">
    <source>
        <dbReference type="EMBL" id="CDO74717.1"/>
    </source>
</evidence>
<dbReference type="EMBL" id="CCBP010000208">
    <property type="protein sequence ID" value="CDO74717.1"/>
    <property type="molecule type" value="Genomic_DNA"/>
</dbReference>
<protein>
    <submittedName>
        <fullName evidence="1">Uncharacterized protein</fullName>
    </submittedName>
</protein>
<sequence>MGQGGFLLLYNATQYQWRKTYQHSYQMNNWDFPDTIAPFNGVRIYVEFDESSHPGDDGGDVKYELVGCPAGKAVFWIAIGFRNFYARFPEFAIKRGNQEYPIGTEFGLGWRHDGETVYILTGDYPNMQFLTNVV</sequence>
<gene>
    <name evidence="1" type="ORF">BN946_scf184847.g25</name>
</gene>
<dbReference type="AlphaFoldDB" id="A0A060SJP4"/>
<dbReference type="HOGENOM" id="CLU_1897279_0_0_1"/>
<comment type="caution">
    <text evidence="1">The sequence shown here is derived from an EMBL/GenBank/DDBJ whole genome shotgun (WGS) entry which is preliminary data.</text>
</comment>
<accession>A0A060SJP4</accession>
<organism evidence="1 2">
    <name type="scientific">Pycnoporus cinnabarinus</name>
    <name type="common">Cinnabar-red polypore</name>
    <name type="synonym">Trametes cinnabarina</name>
    <dbReference type="NCBI Taxonomy" id="5643"/>
    <lineage>
        <taxon>Eukaryota</taxon>
        <taxon>Fungi</taxon>
        <taxon>Dikarya</taxon>
        <taxon>Basidiomycota</taxon>
        <taxon>Agaricomycotina</taxon>
        <taxon>Agaricomycetes</taxon>
        <taxon>Polyporales</taxon>
        <taxon>Polyporaceae</taxon>
        <taxon>Trametes</taxon>
    </lineage>
</organism>
<keyword evidence="2" id="KW-1185">Reference proteome</keyword>
<name>A0A060SJP4_PYCCI</name>
<proteinExistence type="predicted"/>